<keyword evidence="4" id="KW-0694">RNA-binding</keyword>
<dbReference type="InterPro" id="IPR020814">
    <property type="entry name" value="Ribosomal_S6_plastid/chlpt"/>
</dbReference>
<dbReference type="InterPro" id="IPR014717">
    <property type="entry name" value="Transl_elong_EF1B/ribsomal_bS6"/>
</dbReference>
<sequence>MKYEMLYLIDSAVAEEARDALIAKFEDTVKNLGGTVLSTDKWGVKKLAYPIEYKSEAFYVLMTFQADGSAIKELDRIAGITDGILRRMITKAVN</sequence>
<proteinExistence type="inferred from homology"/>
<dbReference type="AlphaFoldDB" id="A0A9D2CYC4"/>
<evidence type="ECO:0000313" key="5">
    <source>
        <dbReference type="EMBL" id="HIZ03084.1"/>
    </source>
</evidence>
<reference evidence="5" key="2">
    <citation type="submission" date="2021-04" db="EMBL/GenBank/DDBJ databases">
        <authorList>
            <person name="Gilroy R."/>
        </authorList>
    </citation>
    <scope>NUCLEOTIDE SEQUENCE</scope>
    <source>
        <strain evidence="5">CHK187-5294</strain>
    </source>
</reference>
<dbReference type="PANTHER" id="PTHR21011:SF1">
    <property type="entry name" value="SMALL RIBOSOMAL SUBUNIT PROTEIN BS6M"/>
    <property type="match status" value="1"/>
</dbReference>
<dbReference type="CDD" id="cd00473">
    <property type="entry name" value="bS6"/>
    <property type="match status" value="1"/>
</dbReference>
<dbReference type="HAMAP" id="MF_00360">
    <property type="entry name" value="Ribosomal_bS6"/>
    <property type="match status" value="1"/>
</dbReference>
<dbReference type="Pfam" id="PF01250">
    <property type="entry name" value="Ribosomal_S6"/>
    <property type="match status" value="1"/>
</dbReference>
<dbReference type="GO" id="GO:0006412">
    <property type="term" value="P:translation"/>
    <property type="evidence" value="ECO:0007669"/>
    <property type="project" value="UniProtKB-UniRule"/>
</dbReference>
<dbReference type="EMBL" id="DXCL01000012">
    <property type="protein sequence ID" value="HIZ03084.1"/>
    <property type="molecule type" value="Genomic_DNA"/>
</dbReference>
<keyword evidence="4" id="KW-0687">Ribonucleoprotein</keyword>
<dbReference type="GO" id="GO:0005840">
    <property type="term" value="C:ribosome"/>
    <property type="evidence" value="ECO:0007669"/>
    <property type="project" value="UniProtKB-KW"/>
</dbReference>
<gene>
    <name evidence="4 5" type="primary">rpsF</name>
    <name evidence="5" type="ORF">H9727_02235</name>
</gene>
<comment type="function">
    <text evidence="2 4">Binds together with bS18 to 16S ribosomal RNA.</text>
</comment>
<protein>
    <recommendedName>
        <fullName evidence="3 4">Small ribosomal subunit protein bS6</fullName>
    </recommendedName>
</protein>
<dbReference type="GO" id="GO:1990904">
    <property type="term" value="C:ribonucleoprotein complex"/>
    <property type="evidence" value="ECO:0007669"/>
    <property type="project" value="UniProtKB-KW"/>
</dbReference>
<comment type="caution">
    <text evidence="5">The sequence shown here is derived from an EMBL/GenBank/DDBJ whole genome shotgun (WGS) entry which is preliminary data.</text>
</comment>
<evidence type="ECO:0000313" key="6">
    <source>
        <dbReference type="Proteomes" id="UP000824132"/>
    </source>
</evidence>
<dbReference type="NCBIfam" id="TIGR00166">
    <property type="entry name" value="S6"/>
    <property type="match status" value="1"/>
</dbReference>
<organism evidence="5 6">
    <name type="scientific">Candidatus Borkfalkia avistercoris</name>
    <dbReference type="NCBI Taxonomy" id="2838504"/>
    <lineage>
        <taxon>Bacteria</taxon>
        <taxon>Bacillati</taxon>
        <taxon>Bacillota</taxon>
        <taxon>Clostridia</taxon>
        <taxon>Christensenellales</taxon>
        <taxon>Christensenellaceae</taxon>
        <taxon>Candidatus Borkfalkia</taxon>
    </lineage>
</organism>
<accession>A0A9D2CYC4</accession>
<dbReference type="InterPro" id="IPR000529">
    <property type="entry name" value="Ribosomal_bS6"/>
</dbReference>
<name>A0A9D2CYC4_9FIRM</name>
<dbReference type="SUPFAM" id="SSF54995">
    <property type="entry name" value="Ribosomal protein S6"/>
    <property type="match status" value="1"/>
</dbReference>
<evidence type="ECO:0000256" key="1">
    <source>
        <dbReference type="ARBA" id="ARBA00009512"/>
    </source>
</evidence>
<dbReference type="Proteomes" id="UP000824132">
    <property type="component" value="Unassembled WGS sequence"/>
</dbReference>
<dbReference type="GO" id="GO:0005737">
    <property type="term" value="C:cytoplasm"/>
    <property type="evidence" value="ECO:0007669"/>
    <property type="project" value="UniProtKB-ARBA"/>
</dbReference>
<dbReference type="GO" id="GO:0070181">
    <property type="term" value="F:small ribosomal subunit rRNA binding"/>
    <property type="evidence" value="ECO:0007669"/>
    <property type="project" value="TreeGrafter"/>
</dbReference>
<keyword evidence="4 5" id="KW-0689">Ribosomal protein</keyword>
<dbReference type="InterPro" id="IPR035980">
    <property type="entry name" value="Ribosomal_bS6_sf"/>
</dbReference>
<keyword evidence="4" id="KW-0699">rRNA-binding</keyword>
<dbReference type="Gene3D" id="3.30.70.60">
    <property type="match status" value="1"/>
</dbReference>
<evidence type="ECO:0000256" key="4">
    <source>
        <dbReference type="HAMAP-Rule" id="MF_00360"/>
    </source>
</evidence>
<dbReference type="PANTHER" id="PTHR21011">
    <property type="entry name" value="MITOCHONDRIAL 28S RIBOSOMAL PROTEIN S6"/>
    <property type="match status" value="1"/>
</dbReference>
<evidence type="ECO:0000256" key="3">
    <source>
        <dbReference type="ARBA" id="ARBA00035294"/>
    </source>
</evidence>
<comment type="similarity">
    <text evidence="1 4">Belongs to the bacterial ribosomal protein bS6 family.</text>
</comment>
<dbReference type="GO" id="GO:0003735">
    <property type="term" value="F:structural constituent of ribosome"/>
    <property type="evidence" value="ECO:0007669"/>
    <property type="project" value="InterPro"/>
</dbReference>
<reference evidence="5" key="1">
    <citation type="journal article" date="2021" name="PeerJ">
        <title>Extensive microbial diversity within the chicken gut microbiome revealed by metagenomics and culture.</title>
        <authorList>
            <person name="Gilroy R."/>
            <person name="Ravi A."/>
            <person name="Getino M."/>
            <person name="Pursley I."/>
            <person name="Horton D.L."/>
            <person name="Alikhan N.F."/>
            <person name="Baker D."/>
            <person name="Gharbi K."/>
            <person name="Hall N."/>
            <person name="Watson M."/>
            <person name="Adriaenssens E.M."/>
            <person name="Foster-Nyarko E."/>
            <person name="Jarju S."/>
            <person name="Secka A."/>
            <person name="Antonio M."/>
            <person name="Oren A."/>
            <person name="Chaudhuri R.R."/>
            <person name="La Ragione R."/>
            <person name="Hildebrand F."/>
            <person name="Pallen M.J."/>
        </authorList>
    </citation>
    <scope>NUCLEOTIDE SEQUENCE</scope>
    <source>
        <strain evidence="5">CHK187-5294</strain>
    </source>
</reference>
<evidence type="ECO:0000256" key="2">
    <source>
        <dbReference type="ARBA" id="ARBA00035104"/>
    </source>
</evidence>